<proteinExistence type="predicted"/>
<accession>A0A4D6X8E0</accession>
<evidence type="ECO:0008006" key="5">
    <source>
        <dbReference type="Google" id="ProtNLM"/>
    </source>
</evidence>
<protein>
    <recommendedName>
        <fullName evidence="5">Secreted protein</fullName>
    </recommendedName>
</protein>
<dbReference type="AlphaFoldDB" id="A0A4D6X8E0"/>
<feature type="region of interest" description="Disordered" evidence="1">
    <location>
        <begin position="46"/>
        <end position="79"/>
    </location>
</feature>
<reference evidence="4" key="1">
    <citation type="submission" date="2019-04" db="EMBL/GenBank/DDBJ databases">
        <title>Genome sequence of Pseudomonas putida 1290, an auxin catabolizing strain.</title>
        <authorList>
            <person name="Laird T.S."/>
            <person name="Leveau J.H.J."/>
        </authorList>
    </citation>
    <scope>NUCLEOTIDE SEQUENCE [LARGE SCALE GENOMIC DNA]</scope>
    <source>
        <strain evidence="4">1290</strain>
    </source>
</reference>
<evidence type="ECO:0000313" key="3">
    <source>
        <dbReference type="EMBL" id="QCI12392.1"/>
    </source>
</evidence>
<evidence type="ECO:0000256" key="1">
    <source>
        <dbReference type="SAM" id="MobiDB-lite"/>
    </source>
</evidence>
<dbReference type="EMBL" id="CP039371">
    <property type="protein sequence ID" value="QCI12392.1"/>
    <property type="molecule type" value="Genomic_DNA"/>
</dbReference>
<evidence type="ECO:0000313" key="4">
    <source>
        <dbReference type="Proteomes" id="UP000298551"/>
    </source>
</evidence>
<gene>
    <name evidence="3" type="ORF">E6B08_13905</name>
</gene>
<dbReference type="Proteomes" id="UP000298551">
    <property type="component" value="Chromosome"/>
</dbReference>
<dbReference type="RefSeq" id="WP_136914549.1">
    <property type="nucleotide sequence ID" value="NZ_CP039371.1"/>
</dbReference>
<name>A0A4D6X8E0_PSEPU</name>
<keyword evidence="2" id="KW-0732">Signal</keyword>
<sequence>MNRRLLSFAGAALIATHLSVSAGSLDDAAQQADNPRAQLEAQRDRLTGADQVGHARSTANDWIDTPVDTQDTPKQESRP</sequence>
<feature type="signal peptide" evidence="2">
    <location>
        <begin position="1"/>
        <end position="22"/>
    </location>
</feature>
<evidence type="ECO:0000256" key="2">
    <source>
        <dbReference type="SAM" id="SignalP"/>
    </source>
</evidence>
<organism evidence="3 4">
    <name type="scientific">Pseudomonas putida</name>
    <name type="common">Arthrobacter siderocapsulatus</name>
    <dbReference type="NCBI Taxonomy" id="303"/>
    <lineage>
        <taxon>Bacteria</taxon>
        <taxon>Pseudomonadati</taxon>
        <taxon>Pseudomonadota</taxon>
        <taxon>Gammaproteobacteria</taxon>
        <taxon>Pseudomonadales</taxon>
        <taxon>Pseudomonadaceae</taxon>
        <taxon>Pseudomonas</taxon>
    </lineage>
</organism>
<feature type="chain" id="PRO_5020211064" description="Secreted protein" evidence="2">
    <location>
        <begin position="23"/>
        <end position="79"/>
    </location>
</feature>